<dbReference type="RefSeq" id="WP_377474772.1">
    <property type="nucleotide sequence ID" value="NZ_JBHLWN010000121.1"/>
</dbReference>
<organism evidence="2 3">
    <name type="scientific">Paenibacillus chartarius</name>
    <dbReference type="NCBI Taxonomy" id="747481"/>
    <lineage>
        <taxon>Bacteria</taxon>
        <taxon>Bacillati</taxon>
        <taxon>Bacillota</taxon>
        <taxon>Bacilli</taxon>
        <taxon>Bacillales</taxon>
        <taxon>Paenibacillaceae</taxon>
        <taxon>Paenibacillus</taxon>
    </lineage>
</organism>
<name>A0ABV6DVF0_9BACL</name>
<feature type="chain" id="PRO_5045887381" evidence="1">
    <location>
        <begin position="33"/>
        <end position="208"/>
    </location>
</feature>
<evidence type="ECO:0000256" key="1">
    <source>
        <dbReference type="SAM" id="SignalP"/>
    </source>
</evidence>
<protein>
    <submittedName>
        <fullName evidence="2">Uncharacterized protein</fullName>
    </submittedName>
</protein>
<gene>
    <name evidence="2" type="ORF">ACFFK0_29370</name>
</gene>
<evidence type="ECO:0000313" key="3">
    <source>
        <dbReference type="Proteomes" id="UP001589776"/>
    </source>
</evidence>
<sequence length="208" mass="21733">MYKRKFTMPRGAALFVLALTAVIPGPSCTLSAAASPASARTALPAPDRIGSLKLHLARAGSEAAMLGRAVLIVQAHPAGTASAHDTGRTIGGLKVEHYVQKLTVIDTLKGRVPADLRLVLPGVEPLPPAKDPLNAQYPGPLAEDVAYMLFLEPAGLPGMYTTVGGWQGIYPLNDEGRTVSLEGAGFPQLGGLTPAELKRRLRTSGPGR</sequence>
<feature type="signal peptide" evidence="1">
    <location>
        <begin position="1"/>
        <end position="32"/>
    </location>
</feature>
<comment type="caution">
    <text evidence="2">The sequence shown here is derived from an EMBL/GenBank/DDBJ whole genome shotgun (WGS) entry which is preliminary data.</text>
</comment>
<keyword evidence="1" id="KW-0732">Signal</keyword>
<accession>A0ABV6DVF0</accession>
<dbReference type="EMBL" id="JBHLWN010000121">
    <property type="protein sequence ID" value="MFC0216513.1"/>
    <property type="molecule type" value="Genomic_DNA"/>
</dbReference>
<dbReference type="Proteomes" id="UP001589776">
    <property type="component" value="Unassembled WGS sequence"/>
</dbReference>
<reference evidence="2 3" key="1">
    <citation type="submission" date="2024-09" db="EMBL/GenBank/DDBJ databases">
        <authorList>
            <person name="Sun Q."/>
            <person name="Mori K."/>
        </authorList>
    </citation>
    <scope>NUCLEOTIDE SEQUENCE [LARGE SCALE GENOMIC DNA]</scope>
    <source>
        <strain evidence="2 3">CCM 7759</strain>
    </source>
</reference>
<evidence type="ECO:0000313" key="2">
    <source>
        <dbReference type="EMBL" id="MFC0216513.1"/>
    </source>
</evidence>
<proteinExistence type="predicted"/>
<keyword evidence="3" id="KW-1185">Reference proteome</keyword>